<keyword evidence="3" id="KW-1185">Reference proteome</keyword>
<evidence type="ECO:0000313" key="3">
    <source>
        <dbReference type="Proteomes" id="UP001165122"/>
    </source>
</evidence>
<sequence length="310" mass="34050">MLKRFFRIVFFMFTIGASLHLRVASLCPQNSFSLPSTKLRSTSTSSFPSFPDSQKHKYLGGSQLQTGPNAGTIYAVPSHSSSVLKITPSTSTTTLLLPSPSFPTLKFKFLRAVNVNDSLIIGLPCWSDSILKINTETSKVTTFGNSYLSNLPLKPSQSRWNWHGGQLSSNGYIYGVPANAERVLKVHPHNESVSLVGPLFTGSTKYYGGILSNSGDIYCIPYKSSRVLKIEPIDDGSEVIDLIGDEYESLSNEGTKNYSWHGGVHCKHNDCIYAFPSHASTILKIDCITDETTLIGEFINSEYKWLGGSV</sequence>
<comment type="caution">
    <text evidence="2">The sequence shown here is derived from an EMBL/GenBank/DDBJ whole genome shotgun (WGS) entry which is preliminary data.</text>
</comment>
<dbReference type="SUPFAM" id="SSF101898">
    <property type="entry name" value="NHL repeat"/>
    <property type="match status" value="1"/>
</dbReference>
<keyword evidence="1" id="KW-0732">Signal</keyword>
<dbReference type="OrthoDB" id="10260017at2759"/>
<organism evidence="2 3">
    <name type="scientific">Triparma laevis f. longispina</name>
    <dbReference type="NCBI Taxonomy" id="1714387"/>
    <lineage>
        <taxon>Eukaryota</taxon>
        <taxon>Sar</taxon>
        <taxon>Stramenopiles</taxon>
        <taxon>Ochrophyta</taxon>
        <taxon>Bolidophyceae</taxon>
        <taxon>Parmales</taxon>
        <taxon>Triparmaceae</taxon>
        <taxon>Triparma</taxon>
    </lineage>
</organism>
<accession>A0A9W7DRE1</accession>
<dbReference type="Gene3D" id="2.120.10.30">
    <property type="entry name" value="TolB, C-terminal domain"/>
    <property type="match status" value="1"/>
</dbReference>
<feature type="signal peptide" evidence="1">
    <location>
        <begin position="1"/>
        <end position="20"/>
    </location>
</feature>
<evidence type="ECO:0000313" key="2">
    <source>
        <dbReference type="EMBL" id="GMH51530.1"/>
    </source>
</evidence>
<proteinExistence type="predicted"/>
<feature type="chain" id="PRO_5040844262" evidence="1">
    <location>
        <begin position="21"/>
        <end position="310"/>
    </location>
</feature>
<evidence type="ECO:0000256" key="1">
    <source>
        <dbReference type="SAM" id="SignalP"/>
    </source>
</evidence>
<dbReference type="EMBL" id="BRXW01000405">
    <property type="protein sequence ID" value="GMH51530.1"/>
    <property type="molecule type" value="Genomic_DNA"/>
</dbReference>
<dbReference type="Proteomes" id="UP001165122">
    <property type="component" value="Unassembled WGS sequence"/>
</dbReference>
<name>A0A9W7DRE1_9STRA</name>
<dbReference type="InterPro" id="IPR011042">
    <property type="entry name" value="6-blade_b-propeller_TolB-like"/>
</dbReference>
<protein>
    <submittedName>
        <fullName evidence="2">Uncharacterized protein</fullName>
    </submittedName>
</protein>
<dbReference type="AlphaFoldDB" id="A0A9W7DRE1"/>
<reference evidence="3" key="1">
    <citation type="journal article" date="2023" name="Commun. Biol.">
        <title>Genome analysis of Parmales, the sister group of diatoms, reveals the evolutionary specialization of diatoms from phago-mixotrophs to photoautotrophs.</title>
        <authorList>
            <person name="Ban H."/>
            <person name="Sato S."/>
            <person name="Yoshikawa S."/>
            <person name="Yamada K."/>
            <person name="Nakamura Y."/>
            <person name="Ichinomiya M."/>
            <person name="Sato N."/>
            <person name="Blanc-Mathieu R."/>
            <person name="Endo H."/>
            <person name="Kuwata A."/>
            <person name="Ogata H."/>
        </authorList>
    </citation>
    <scope>NUCLEOTIDE SEQUENCE [LARGE SCALE GENOMIC DNA]</scope>
    <source>
        <strain evidence="3">NIES 3700</strain>
    </source>
</reference>
<gene>
    <name evidence="2" type="ORF">TrLO_g13035</name>
</gene>